<comment type="caution">
    <text evidence="1">The sequence shown here is derived from an EMBL/GenBank/DDBJ whole genome shotgun (WGS) entry which is preliminary data.</text>
</comment>
<organism evidence="1">
    <name type="scientific">bioreactor metagenome</name>
    <dbReference type="NCBI Taxonomy" id="1076179"/>
    <lineage>
        <taxon>unclassified sequences</taxon>
        <taxon>metagenomes</taxon>
        <taxon>ecological metagenomes</taxon>
    </lineage>
</organism>
<dbReference type="AlphaFoldDB" id="A0A645GMM5"/>
<protein>
    <submittedName>
        <fullName evidence="1">Uncharacterized protein</fullName>
    </submittedName>
</protein>
<name>A0A645GMM5_9ZZZZ</name>
<dbReference type="EMBL" id="VSSQ01076898">
    <property type="protein sequence ID" value="MPN27122.1"/>
    <property type="molecule type" value="Genomic_DNA"/>
</dbReference>
<gene>
    <name evidence="1" type="ORF">SDC9_174549</name>
</gene>
<reference evidence="1" key="1">
    <citation type="submission" date="2019-08" db="EMBL/GenBank/DDBJ databases">
        <authorList>
            <person name="Kucharzyk K."/>
            <person name="Murdoch R.W."/>
            <person name="Higgins S."/>
            <person name="Loffler F."/>
        </authorList>
    </citation>
    <scope>NUCLEOTIDE SEQUENCE</scope>
</reference>
<evidence type="ECO:0000313" key="1">
    <source>
        <dbReference type="EMBL" id="MPN27122.1"/>
    </source>
</evidence>
<accession>A0A645GMM5</accession>
<proteinExistence type="predicted"/>
<sequence>MDNLAHTFNAFLRLGTLDKIHIHIQCHDFPAGSCACNPHRCISQRCQRPAMRQIIEISMLVRMNRHSKLGIAFLQIDNLHF</sequence>